<feature type="transmembrane region" description="Helical" evidence="3">
    <location>
        <begin position="20"/>
        <end position="41"/>
    </location>
</feature>
<feature type="transmembrane region" description="Helical" evidence="3">
    <location>
        <begin position="53"/>
        <end position="72"/>
    </location>
</feature>
<dbReference type="PANTHER" id="PTHR12558:SF13">
    <property type="entry name" value="CELL DIVISION CYCLE PROTEIN 27 HOMOLOG"/>
    <property type="match status" value="1"/>
</dbReference>
<name>A0A1G2P4F6_9BACT</name>
<feature type="transmembrane region" description="Helical" evidence="3">
    <location>
        <begin position="238"/>
        <end position="255"/>
    </location>
</feature>
<gene>
    <name evidence="4" type="ORF">A3G03_00265</name>
</gene>
<dbReference type="PANTHER" id="PTHR12558">
    <property type="entry name" value="CELL DIVISION CYCLE 16,23,27"/>
    <property type="match status" value="1"/>
</dbReference>
<keyword evidence="3" id="KW-0472">Membrane</keyword>
<feature type="transmembrane region" description="Helical" evidence="3">
    <location>
        <begin position="84"/>
        <end position="110"/>
    </location>
</feature>
<organism evidence="4 5">
    <name type="scientific">Candidatus Taylorbacteria bacterium RIFCSPLOWO2_12_FULL_44_15c</name>
    <dbReference type="NCBI Taxonomy" id="1802333"/>
    <lineage>
        <taxon>Bacteria</taxon>
        <taxon>Candidatus Tayloriibacteriota</taxon>
    </lineage>
</organism>
<feature type="transmembrane region" description="Helical" evidence="3">
    <location>
        <begin position="481"/>
        <end position="503"/>
    </location>
</feature>
<feature type="compositionally biased region" description="Basic and acidic residues" evidence="2">
    <location>
        <begin position="797"/>
        <end position="816"/>
    </location>
</feature>
<dbReference type="Pfam" id="PF14559">
    <property type="entry name" value="TPR_19"/>
    <property type="match status" value="1"/>
</dbReference>
<sequence>MEKAEKIKVKSVVPFGNAPFFEKIGFTVVSVGIFLAPIFFIPSINFPFQFSKALLIVLATLLASVCFILARLKEGAIQLPEKIFMASAVFLVLANFLAAIFSGNVAWSMVGQGFEVATFVSIFVMVMLLIVAAALFQSRDRIFLSYAAFLVAALIIFVFQTIRLIFPAWLTFGGIFSGNTSSLIGRFNDLGIVFGAVTLLSLVTTELLALSKFFRFCLYIVLVIALLALAVVNFSTIWLAVASFALILFVYLLAIRRTAINQNGAQPVASVAPESVNKRKISYAALAVLVVASIFIADNFTQSKPLGSRIAGTLNIAQFEVRPSWQATFDVSLRSLTADPVFGVGQNRFAYEWLRHKPPAINNTIFWNTDFNFGIGLIPSTVVTTGVLGFLAWIIFLALFLYSGFRAIFFIDGDPFNRYLTVSSFATAAYLWVFSVFYIPSVVIFALTFFFTGLFLASLHQDKNFKNRAFGFVFSSHPKKSFLATLVLVILLVVIVTTGAVVARKFAALVNFQKALLVFNTKGDIVATEAGLKRAINLNEIDIYNRFLAELYLVKISNLFSRNVADLNTEAAKAEFQASFGEAIKYAKRAIELNDSDYQNWVEAGRVYAIVVPIKIAGAYESALSNYNKALELNPRSPLLYLTLARLALANNDSKKARTLINQVLELKSDYTDAIFLLAQIDVDEGNLNEAIKSVEKIAELAPNDPTVFFQLGLLNYNDKNYKKAVEGLERAVTLLSNYANARYFLGLSYYQIGKNNEAVKQFAEIQKTNPGNQEIDLILKNLKAGRAPFTNAKAPVDNKPESRAKPPIEEPTPKE</sequence>
<feature type="transmembrane region" description="Helical" evidence="3">
    <location>
        <begin position="116"/>
        <end position="136"/>
    </location>
</feature>
<evidence type="ECO:0000313" key="4">
    <source>
        <dbReference type="EMBL" id="OHA43143.1"/>
    </source>
</evidence>
<evidence type="ECO:0000256" key="2">
    <source>
        <dbReference type="SAM" id="MobiDB-lite"/>
    </source>
</evidence>
<proteinExistence type="predicted"/>
<feature type="transmembrane region" description="Helical" evidence="3">
    <location>
        <begin position="439"/>
        <end position="460"/>
    </location>
</feature>
<feature type="repeat" description="TPR" evidence="1">
    <location>
        <begin position="672"/>
        <end position="705"/>
    </location>
</feature>
<feature type="transmembrane region" description="Helical" evidence="3">
    <location>
        <begin position="416"/>
        <end position="433"/>
    </location>
</feature>
<keyword evidence="3" id="KW-0812">Transmembrane</keyword>
<evidence type="ECO:0000256" key="1">
    <source>
        <dbReference type="PROSITE-ProRule" id="PRU00339"/>
    </source>
</evidence>
<feature type="transmembrane region" description="Helical" evidence="3">
    <location>
        <begin position="190"/>
        <end position="209"/>
    </location>
</feature>
<dbReference type="InterPro" id="IPR011990">
    <property type="entry name" value="TPR-like_helical_dom_sf"/>
</dbReference>
<dbReference type="SUPFAM" id="SSF48452">
    <property type="entry name" value="TPR-like"/>
    <property type="match status" value="2"/>
</dbReference>
<reference evidence="4 5" key="1">
    <citation type="journal article" date="2016" name="Nat. Commun.">
        <title>Thousands of microbial genomes shed light on interconnected biogeochemical processes in an aquifer system.</title>
        <authorList>
            <person name="Anantharaman K."/>
            <person name="Brown C.T."/>
            <person name="Hug L.A."/>
            <person name="Sharon I."/>
            <person name="Castelle C.J."/>
            <person name="Probst A.J."/>
            <person name="Thomas B.C."/>
            <person name="Singh A."/>
            <person name="Wilkins M.J."/>
            <person name="Karaoz U."/>
            <person name="Brodie E.L."/>
            <person name="Williams K.H."/>
            <person name="Hubbard S.S."/>
            <person name="Banfield J.F."/>
        </authorList>
    </citation>
    <scope>NUCLEOTIDE SEQUENCE [LARGE SCALE GENOMIC DNA]</scope>
</reference>
<feature type="transmembrane region" description="Helical" evidence="3">
    <location>
        <begin position="281"/>
        <end position="297"/>
    </location>
</feature>
<dbReference type="Pfam" id="PF12895">
    <property type="entry name" value="ANAPC3"/>
    <property type="match status" value="1"/>
</dbReference>
<evidence type="ECO:0000313" key="5">
    <source>
        <dbReference type="Proteomes" id="UP000176355"/>
    </source>
</evidence>
<evidence type="ECO:0000256" key="3">
    <source>
        <dbReference type="SAM" id="Phobius"/>
    </source>
</evidence>
<dbReference type="Proteomes" id="UP000176355">
    <property type="component" value="Unassembled WGS sequence"/>
</dbReference>
<dbReference type="InterPro" id="IPR019734">
    <property type="entry name" value="TPR_rpt"/>
</dbReference>
<feature type="transmembrane region" description="Helical" evidence="3">
    <location>
        <begin position="143"/>
        <end position="170"/>
    </location>
</feature>
<protein>
    <submittedName>
        <fullName evidence="4">Uncharacterized protein</fullName>
    </submittedName>
</protein>
<accession>A0A1G2P4F6</accession>
<feature type="repeat" description="TPR" evidence="1">
    <location>
        <begin position="706"/>
        <end position="739"/>
    </location>
</feature>
<dbReference type="AlphaFoldDB" id="A0A1G2P4F6"/>
<feature type="repeat" description="TPR" evidence="1">
    <location>
        <begin position="740"/>
        <end position="773"/>
    </location>
</feature>
<dbReference type="EMBL" id="MHSL01000031">
    <property type="protein sequence ID" value="OHA43143.1"/>
    <property type="molecule type" value="Genomic_DNA"/>
</dbReference>
<dbReference type="Gene3D" id="1.25.40.10">
    <property type="entry name" value="Tetratricopeptide repeat domain"/>
    <property type="match status" value="2"/>
</dbReference>
<keyword evidence="3" id="KW-1133">Transmembrane helix</keyword>
<feature type="region of interest" description="Disordered" evidence="2">
    <location>
        <begin position="790"/>
        <end position="816"/>
    </location>
</feature>
<comment type="caution">
    <text evidence="4">The sequence shown here is derived from an EMBL/GenBank/DDBJ whole genome shotgun (WGS) entry which is preliminary data.</text>
</comment>
<feature type="transmembrane region" description="Helical" evidence="3">
    <location>
        <begin position="216"/>
        <end position="232"/>
    </location>
</feature>
<feature type="transmembrane region" description="Helical" evidence="3">
    <location>
        <begin position="377"/>
        <end position="404"/>
    </location>
</feature>
<keyword evidence="1" id="KW-0802">TPR repeat</keyword>
<dbReference type="SMART" id="SM00028">
    <property type="entry name" value="TPR"/>
    <property type="match status" value="5"/>
</dbReference>
<dbReference type="PROSITE" id="PS50005">
    <property type="entry name" value="TPR"/>
    <property type="match status" value="3"/>
</dbReference>
<dbReference type="STRING" id="1802333.A3G03_00265"/>